<evidence type="ECO:0000313" key="2">
    <source>
        <dbReference type="EMBL" id="NYH54607.1"/>
    </source>
</evidence>
<dbReference type="GO" id="GO:0003677">
    <property type="term" value="F:DNA binding"/>
    <property type="evidence" value="ECO:0007669"/>
    <property type="project" value="InterPro"/>
</dbReference>
<dbReference type="AlphaFoldDB" id="A0A7Y9XF11"/>
<dbReference type="InterPro" id="IPR010093">
    <property type="entry name" value="SinI_DNA-bd"/>
</dbReference>
<organism evidence="2 3">
    <name type="scientific">Nocardiopsis sinuspersici</name>
    <dbReference type="NCBI Taxonomy" id="501010"/>
    <lineage>
        <taxon>Bacteria</taxon>
        <taxon>Bacillati</taxon>
        <taxon>Actinomycetota</taxon>
        <taxon>Actinomycetes</taxon>
        <taxon>Streptosporangiales</taxon>
        <taxon>Nocardiopsidaceae</taxon>
        <taxon>Nocardiopsis</taxon>
    </lineage>
</organism>
<name>A0A7Y9XF11_9ACTN</name>
<sequence>MAAPRRVTIDQEADAGYLTLTDAPVEKTVDHGAFIVDYSVDGRPVGVEVLTLGRPLDATAVLRVLEEAGTAPDVDTRAWVNAFAAQILGLDDQVPSTIPPLRHGSKEPPEEVRFLTAAEVASIMRVSKMTVYRMVHSGVLPAIRVGRSYRVSERAVHDYADELDARLRVLG</sequence>
<dbReference type="InterPro" id="IPR041657">
    <property type="entry name" value="HTH_17"/>
</dbReference>
<dbReference type="InterPro" id="IPR009061">
    <property type="entry name" value="DNA-bd_dom_put_sf"/>
</dbReference>
<dbReference type="InterPro" id="IPR019270">
    <property type="entry name" value="DUF2283"/>
</dbReference>
<dbReference type="SUPFAM" id="SSF46955">
    <property type="entry name" value="Putative DNA-binding domain"/>
    <property type="match status" value="1"/>
</dbReference>
<reference evidence="2 3" key="1">
    <citation type="submission" date="2020-07" db="EMBL/GenBank/DDBJ databases">
        <title>Sequencing the genomes of 1000 actinobacteria strains.</title>
        <authorList>
            <person name="Klenk H.-P."/>
        </authorList>
    </citation>
    <scope>NUCLEOTIDE SEQUENCE [LARGE SCALE GENOMIC DNA]</scope>
    <source>
        <strain evidence="2 3">DSM 45278</strain>
    </source>
</reference>
<evidence type="ECO:0000259" key="1">
    <source>
        <dbReference type="Pfam" id="PF12728"/>
    </source>
</evidence>
<dbReference type="Proteomes" id="UP000584931">
    <property type="component" value="Unassembled WGS sequence"/>
</dbReference>
<comment type="caution">
    <text evidence="2">The sequence shown here is derived from an EMBL/GenBank/DDBJ whole genome shotgun (WGS) entry which is preliminary data.</text>
</comment>
<accession>A0A7Y9XF11</accession>
<dbReference type="Pfam" id="PF10049">
    <property type="entry name" value="DUF2283"/>
    <property type="match status" value="1"/>
</dbReference>
<proteinExistence type="predicted"/>
<dbReference type="EMBL" id="JACCHL010000001">
    <property type="protein sequence ID" value="NYH54607.1"/>
    <property type="molecule type" value="Genomic_DNA"/>
</dbReference>
<feature type="domain" description="Helix-turn-helix" evidence="1">
    <location>
        <begin position="114"/>
        <end position="162"/>
    </location>
</feature>
<gene>
    <name evidence="2" type="ORF">HNR06_004196</name>
</gene>
<dbReference type="NCBIfam" id="TIGR01764">
    <property type="entry name" value="excise"/>
    <property type="match status" value="1"/>
</dbReference>
<evidence type="ECO:0000313" key="3">
    <source>
        <dbReference type="Proteomes" id="UP000584931"/>
    </source>
</evidence>
<protein>
    <submittedName>
        <fullName evidence="2">Excisionase family DNA binding protein</fullName>
    </submittedName>
</protein>
<dbReference type="Pfam" id="PF12728">
    <property type="entry name" value="HTH_17"/>
    <property type="match status" value="1"/>
</dbReference>